<name>A0A165HJJ3_XYLHT</name>
<dbReference type="PANTHER" id="PTHR32183">
    <property type="match status" value="1"/>
</dbReference>
<dbReference type="Pfam" id="PF05724">
    <property type="entry name" value="TPMT"/>
    <property type="match status" value="1"/>
</dbReference>
<dbReference type="GO" id="GO:0032259">
    <property type="term" value="P:methylation"/>
    <property type="evidence" value="ECO:0007669"/>
    <property type="project" value="UniProtKB-KW"/>
</dbReference>
<dbReference type="InParanoid" id="A0A165HJJ3"/>
<dbReference type="Proteomes" id="UP000076632">
    <property type="component" value="Unassembled WGS sequence"/>
</dbReference>
<feature type="region of interest" description="Disordered" evidence="5">
    <location>
        <begin position="244"/>
        <end position="270"/>
    </location>
</feature>
<dbReference type="InterPro" id="IPR029063">
    <property type="entry name" value="SAM-dependent_MTases_sf"/>
</dbReference>
<dbReference type="GO" id="GO:0008757">
    <property type="term" value="F:S-adenosylmethionine-dependent methyltransferase activity"/>
    <property type="evidence" value="ECO:0007669"/>
    <property type="project" value="InterPro"/>
</dbReference>
<dbReference type="SUPFAM" id="SSF53335">
    <property type="entry name" value="S-adenosyl-L-methionine-dependent methyltransferases"/>
    <property type="match status" value="1"/>
</dbReference>
<keyword evidence="2 6" id="KW-0489">Methyltransferase</keyword>
<feature type="region of interest" description="Disordered" evidence="5">
    <location>
        <begin position="1"/>
        <end position="27"/>
    </location>
</feature>
<protein>
    <submittedName>
        <fullName evidence="6">Thiopurine S-methyltransferase family protein</fullName>
    </submittedName>
</protein>
<dbReference type="EMBL" id="KV407457">
    <property type="protein sequence ID" value="KZF23609.1"/>
    <property type="molecule type" value="Genomic_DNA"/>
</dbReference>
<evidence type="ECO:0000256" key="3">
    <source>
        <dbReference type="ARBA" id="ARBA00022679"/>
    </source>
</evidence>
<keyword evidence="4" id="KW-0949">S-adenosyl-L-methionine</keyword>
<dbReference type="OrthoDB" id="276151at2759"/>
<dbReference type="PANTHER" id="PTHR32183:SF6">
    <property type="entry name" value="CYSTEINE SULFINATE DESULFINASE_CYSTEINE DESULFURASE AND RELATED ENZYMES"/>
    <property type="match status" value="1"/>
</dbReference>
<dbReference type="InterPro" id="IPR008854">
    <property type="entry name" value="TPMT"/>
</dbReference>
<sequence>MAGDIKNPDGPTPLINHFSKTPTDDHGSAWSALWDSDDSDLWDRGKPSPALIDLIEQQSELLRPIAENGRRKKALVPGCGRGYDVVMLALHGFDAYGLEISETAVATANRYASAELQNPQDYNFGPENSIISQPDGVGRVTFFQGDFFKSDWSDPLTNNGAEKFDLVYDYTFLCALHPCSRPQWANRMGQLTRSDGYLVCLEFPLFKDPALTGPPWGLNGVYWDLLVRGGDGVANITKAAEAGSPEQLPGQFIRSQHTKPPRSYENGKGTDMVGIYIRK</sequence>
<reference evidence="6 7" key="1">
    <citation type="journal article" date="2016" name="Fungal Biol.">
        <title>The genome of Xylona heveae provides a window into fungal endophytism.</title>
        <authorList>
            <person name="Gazis R."/>
            <person name="Kuo A."/>
            <person name="Riley R."/>
            <person name="LaButti K."/>
            <person name="Lipzen A."/>
            <person name="Lin J."/>
            <person name="Amirebrahimi M."/>
            <person name="Hesse C.N."/>
            <person name="Spatafora J.W."/>
            <person name="Henrissat B."/>
            <person name="Hainaut M."/>
            <person name="Grigoriev I.V."/>
            <person name="Hibbett D.S."/>
        </authorList>
    </citation>
    <scope>NUCLEOTIDE SEQUENCE [LARGE SCALE GENOMIC DNA]</scope>
    <source>
        <strain evidence="6 7">TC161</strain>
    </source>
</reference>
<organism evidence="6 7">
    <name type="scientific">Xylona heveae (strain CBS 132557 / TC161)</name>
    <dbReference type="NCBI Taxonomy" id="1328760"/>
    <lineage>
        <taxon>Eukaryota</taxon>
        <taxon>Fungi</taxon>
        <taxon>Dikarya</taxon>
        <taxon>Ascomycota</taxon>
        <taxon>Pezizomycotina</taxon>
        <taxon>Xylonomycetes</taxon>
        <taxon>Xylonales</taxon>
        <taxon>Xylonaceae</taxon>
        <taxon>Xylona</taxon>
    </lineage>
</organism>
<accession>A0A165HJJ3</accession>
<dbReference type="PROSITE" id="PS51585">
    <property type="entry name" value="SAM_MT_TPMT"/>
    <property type="match status" value="1"/>
</dbReference>
<dbReference type="STRING" id="1328760.A0A165HJJ3"/>
<evidence type="ECO:0000313" key="6">
    <source>
        <dbReference type="EMBL" id="KZF23609.1"/>
    </source>
</evidence>
<dbReference type="AlphaFoldDB" id="A0A165HJJ3"/>
<dbReference type="OMA" id="FFKSDWE"/>
<gene>
    <name evidence="6" type="ORF">L228DRAFT_246418</name>
</gene>
<dbReference type="CDD" id="cd02440">
    <property type="entry name" value="AdoMet_MTases"/>
    <property type="match status" value="1"/>
</dbReference>
<evidence type="ECO:0000256" key="4">
    <source>
        <dbReference type="ARBA" id="ARBA00022691"/>
    </source>
</evidence>
<dbReference type="GeneID" id="28897544"/>
<keyword evidence="3 6" id="KW-0808">Transferase</keyword>
<proteinExistence type="predicted"/>
<evidence type="ECO:0000256" key="5">
    <source>
        <dbReference type="SAM" id="MobiDB-lite"/>
    </source>
</evidence>
<evidence type="ECO:0000313" key="7">
    <source>
        <dbReference type="Proteomes" id="UP000076632"/>
    </source>
</evidence>
<dbReference type="RefSeq" id="XP_018189164.1">
    <property type="nucleotide sequence ID" value="XM_018332407.1"/>
</dbReference>
<keyword evidence="7" id="KW-1185">Reference proteome</keyword>
<keyword evidence="1" id="KW-0597">Phosphoprotein</keyword>
<evidence type="ECO:0000256" key="2">
    <source>
        <dbReference type="ARBA" id="ARBA00022603"/>
    </source>
</evidence>
<evidence type="ECO:0000256" key="1">
    <source>
        <dbReference type="ARBA" id="ARBA00022553"/>
    </source>
</evidence>
<dbReference type="Gene3D" id="3.40.50.150">
    <property type="entry name" value="Vaccinia Virus protein VP39"/>
    <property type="match status" value="1"/>
</dbReference>